<dbReference type="Pfam" id="PF01040">
    <property type="entry name" value="UbiA"/>
    <property type="match status" value="1"/>
</dbReference>
<dbReference type="Proteomes" id="UP000825935">
    <property type="component" value="Chromosome 6"/>
</dbReference>
<dbReference type="OrthoDB" id="434972at2759"/>
<proteinExistence type="predicted"/>
<feature type="transmembrane region" description="Helical" evidence="5">
    <location>
        <begin position="159"/>
        <end position="180"/>
    </location>
</feature>
<sequence>MEGPLSVVTKPRVLNLASRKYTISLTEVKRGIDTVRSCGIRSSDGRAFTQRLPVPARAQVSYVPSAPCKWRSSCFRELGLDISELSATSTMKPTEEEEEEKNTMSLLAVSHGSFAENITCSPSEDMSEVADEEAQSILYSVVTKILELMAREIYLSYKFVSYDLTATVLPGALISIVSHIKLNCVLGSNIKSAPLWRSLFCSTTWTWLFIYVFTPANQTQSARNGGEDSTNKPSRPIPLKLVTINRAFWRLGFVCTTFVLYGMYLGSGLLSTAWVACALILNFIDASLNSLHWLIEPIVMMVGIVVINMVNISIVAPSFINYPTLIFMAAIAKALGLFGSSIQDHRDVEGDRLSGGRVTLPILLGNMPSRLVTNILLLCCWATLHASLAYLNRPFNAATSFVILVWCLLLCFRTWTLQSPSEDHKTYSLFVYLYSFVNIAYYWAV</sequence>
<dbReference type="GO" id="GO:0016765">
    <property type="term" value="F:transferase activity, transferring alkyl or aryl (other than methyl) groups"/>
    <property type="evidence" value="ECO:0007669"/>
    <property type="project" value="InterPro"/>
</dbReference>
<comment type="subcellular location">
    <subcellularLocation>
        <location evidence="1">Membrane</location>
        <topology evidence="1">Multi-pass membrane protein</topology>
    </subcellularLocation>
</comment>
<dbReference type="GO" id="GO:0016020">
    <property type="term" value="C:membrane"/>
    <property type="evidence" value="ECO:0007669"/>
    <property type="project" value="UniProtKB-SubCell"/>
</dbReference>
<evidence type="ECO:0000313" key="7">
    <source>
        <dbReference type="Proteomes" id="UP000825935"/>
    </source>
</evidence>
<keyword evidence="2 5" id="KW-0812">Transmembrane</keyword>
<accession>A0A8T2UIV1</accession>
<keyword evidence="3 5" id="KW-1133">Transmembrane helix</keyword>
<reference evidence="6" key="1">
    <citation type="submission" date="2021-08" db="EMBL/GenBank/DDBJ databases">
        <title>WGS assembly of Ceratopteris richardii.</title>
        <authorList>
            <person name="Marchant D.B."/>
            <person name="Chen G."/>
            <person name="Jenkins J."/>
            <person name="Shu S."/>
            <person name="Leebens-Mack J."/>
            <person name="Grimwood J."/>
            <person name="Schmutz J."/>
            <person name="Soltis P."/>
            <person name="Soltis D."/>
            <person name="Chen Z.-H."/>
        </authorList>
    </citation>
    <scope>NUCLEOTIDE SEQUENCE</scope>
    <source>
        <strain evidence="6">Whitten #5841</strain>
        <tissue evidence="6">Leaf</tissue>
    </source>
</reference>
<keyword evidence="7" id="KW-1185">Reference proteome</keyword>
<dbReference type="AlphaFoldDB" id="A0A8T2UIV1"/>
<feature type="transmembrane region" description="Helical" evidence="5">
    <location>
        <begin position="298"/>
        <end position="316"/>
    </location>
</feature>
<feature type="transmembrane region" description="Helical" evidence="5">
    <location>
        <begin position="195"/>
        <end position="213"/>
    </location>
</feature>
<comment type="caution">
    <text evidence="6">The sequence shown here is derived from an EMBL/GenBank/DDBJ whole genome shotgun (WGS) entry which is preliminary data.</text>
</comment>
<evidence type="ECO:0000256" key="2">
    <source>
        <dbReference type="ARBA" id="ARBA00022692"/>
    </source>
</evidence>
<evidence type="ECO:0000256" key="1">
    <source>
        <dbReference type="ARBA" id="ARBA00004141"/>
    </source>
</evidence>
<feature type="transmembrane region" description="Helical" evidence="5">
    <location>
        <begin position="247"/>
        <end position="266"/>
    </location>
</feature>
<name>A0A8T2UIV1_CERRI</name>
<dbReference type="EMBL" id="CM035411">
    <property type="protein sequence ID" value="KAH7435372.1"/>
    <property type="molecule type" value="Genomic_DNA"/>
</dbReference>
<evidence type="ECO:0000256" key="5">
    <source>
        <dbReference type="SAM" id="Phobius"/>
    </source>
</evidence>
<protein>
    <submittedName>
        <fullName evidence="6">Uncharacterized protein</fullName>
    </submittedName>
</protein>
<feature type="transmembrane region" description="Helical" evidence="5">
    <location>
        <begin position="397"/>
        <end position="415"/>
    </location>
</feature>
<feature type="transmembrane region" description="Helical" evidence="5">
    <location>
        <begin position="371"/>
        <end position="391"/>
    </location>
</feature>
<feature type="transmembrane region" description="Helical" evidence="5">
    <location>
        <begin position="427"/>
        <end position="444"/>
    </location>
</feature>
<evidence type="ECO:0000313" key="6">
    <source>
        <dbReference type="EMBL" id="KAH7435372.1"/>
    </source>
</evidence>
<feature type="transmembrane region" description="Helical" evidence="5">
    <location>
        <begin position="322"/>
        <end position="342"/>
    </location>
</feature>
<dbReference type="InterPro" id="IPR000537">
    <property type="entry name" value="UbiA_prenyltransferase"/>
</dbReference>
<gene>
    <name evidence="6" type="ORF">KP509_06G062100</name>
</gene>
<evidence type="ECO:0000256" key="3">
    <source>
        <dbReference type="ARBA" id="ARBA00022989"/>
    </source>
</evidence>
<evidence type="ECO:0000256" key="4">
    <source>
        <dbReference type="ARBA" id="ARBA00023136"/>
    </source>
</evidence>
<keyword evidence="4 5" id="KW-0472">Membrane</keyword>
<organism evidence="6 7">
    <name type="scientific">Ceratopteris richardii</name>
    <name type="common">Triangle waterfern</name>
    <dbReference type="NCBI Taxonomy" id="49495"/>
    <lineage>
        <taxon>Eukaryota</taxon>
        <taxon>Viridiplantae</taxon>
        <taxon>Streptophyta</taxon>
        <taxon>Embryophyta</taxon>
        <taxon>Tracheophyta</taxon>
        <taxon>Polypodiopsida</taxon>
        <taxon>Polypodiidae</taxon>
        <taxon>Polypodiales</taxon>
        <taxon>Pteridineae</taxon>
        <taxon>Pteridaceae</taxon>
        <taxon>Parkerioideae</taxon>
        <taxon>Ceratopteris</taxon>
    </lineage>
</organism>